<accession>A0A1G7XT40</accession>
<dbReference type="EMBL" id="FNCY01000002">
    <property type="protein sequence ID" value="SDG87173.1"/>
    <property type="molecule type" value="Genomic_DNA"/>
</dbReference>
<dbReference type="Gene3D" id="3.40.50.1360">
    <property type="match status" value="1"/>
</dbReference>
<dbReference type="AlphaFoldDB" id="A0A1G7XT40"/>
<evidence type="ECO:0000259" key="1">
    <source>
        <dbReference type="Pfam" id="PF01182"/>
    </source>
</evidence>
<keyword evidence="3" id="KW-1185">Reference proteome</keyword>
<dbReference type="GO" id="GO:0042802">
    <property type="term" value="F:identical protein binding"/>
    <property type="evidence" value="ECO:0007669"/>
    <property type="project" value="TreeGrafter"/>
</dbReference>
<dbReference type="RefSeq" id="WP_091933935.1">
    <property type="nucleotide sequence ID" value="NZ_FNCY01000002.1"/>
</dbReference>
<dbReference type="InterPro" id="IPR037171">
    <property type="entry name" value="NagB/RpiA_transferase-like"/>
</dbReference>
<evidence type="ECO:0000313" key="2">
    <source>
        <dbReference type="EMBL" id="SDG87173.1"/>
    </source>
</evidence>
<dbReference type="GO" id="GO:0004342">
    <property type="term" value="F:glucosamine-6-phosphate deaminase activity"/>
    <property type="evidence" value="ECO:0007669"/>
    <property type="project" value="InterPro"/>
</dbReference>
<dbReference type="GO" id="GO:0006043">
    <property type="term" value="P:glucosamine catabolic process"/>
    <property type="evidence" value="ECO:0007669"/>
    <property type="project" value="TreeGrafter"/>
</dbReference>
<dbReference type="CDD" id="cd01399">
    <property type="entry name" value="GlcN6P_deaminase"/>
    <property type="match status" value="1"/>
</dbReference>
<dbReference type="STRING" id="83767.SAMN05660652_00784"/>
<dbReference type="SUPFAM" id="SSF100950">
    <property type="entry name" value="NagB/RpiA/CoA transferase-like"/>
    <property type="match status" value="1"/>
</dbReference>
<dbReference type="GO" id="GO:0019262">
    <property type="term" value="P:N-acetylneuraminate catabolic process"/>
    <property type="evidence" value="ECO:0007669"/>
    <property type="project" value="TreeGrafter"/>
</dbReference>
<dbReference type="Proteomes" id="UP000198607">
    <property type="component" value="Unassembled WGS sequence"/>
</dbReference>
<dbReference type="GO" id="GO:0005975">
    <property type="term" value="P:carbohydrate metabolic process"/>
    <property type="evidence" value="ECO:0007669"/>
    <property type="project" value="InterPro"/>
</dbReference>
<feature type="domain" description="Glucosamine/galactosamine-6-phosphate isomerase" evidence="1">
    <location>
        <begin position="20"/>
        <end position="242"/>
    </location>
</feature>
<evidence type="ECO:0000313" key="3">
    <source>
        <dbReference type="Proteomes" id="UP000198607"/>
    </source>
</evidence>
<proteinExistence type="predicted"/>
<dbReference type="PANTHER" id="PTHR11280:SF6">
    <property type="entry name" value="GLUCOSAMINE-6-PHOSPHATE ISOMERASE NAGB"/>
    <property type="match status" value="1"/>
</dbReference>
<dbReference type="InterPro" id="IPR004547">
    <property type="entry name" value="Glucosamine6P_isomerase"/>
</dbReference>
<organism evidence="2 3">
    <name type="scientific">Propionivibrio dicarboxylicus</name>
    <dbReference type="NCBI Taxonomy" id="83767"/>
    <lineage>
        <taxon>Bacteria</taxon>
        <taxon>Pseudomonadati</taxon>
        <taxon>Pseudomonadota</taxon>
        <taxon>Betaproteobacteria</taxon>
        <taxon>Rhodocyclales</taxon>
        <taxon>Rhodocyclaceae</taxon>
        <taxon>Propionivibrio</taxon>
    </lineage>
</organism>
<name>A0A1G7XT40_9RHOO</name>
<dbReference type="GO" id="GO:0005737">
    <property type="term" value="C:cytoplasm"/>
    <property type="evidence" value="ECO:0007669"/>
    <property type="project" value="TreeGrafter"/>
</dbReference>
<reference evidence="2 3" key="1">
    <citation type="submission" date="2016-10" db="EMBL/GenBank/DDBJ databases">
        <authorList>
            <person name="de Groot N.N."/>
        </authorList>
    </citation>
    <scope>NUCLEOTIDE SEQUENCE [LARGE SCALE GENOMIC DNA]</scope>
    <source>
        <strain evidence="2 3">DSM 5885</strain>
    </source>
</reference>
<dbReference type="GO" id="GO:0006046">
    <property type="term" value="P:N-acetylglucosamine catabolic process"/>
    <property type="evidence" value="ECO:0007669"/>
    <property type="project" value="TreeGrafter"/>
</dbReference>
<gene>
    <name evidence="2" type="ORF">SAMN05660652_00784</name>
</gene>
<dbReference type="OrthoDB" id="9791139at2"/>
<dbReference type="InterPro" id="IPR006148">
    <property type="entry name" value="Glc/Gal-6P_isomerase"/>
</dbReference>
<dbReference type="PANTHER" id="PTHR11280">
    <property type="entry name" value="GLUCOSAMINE-6-PHOSPHATE ISOMERASE"/>
    <property type="match status" value="1"/>
</dbReference>
<sequence length="262" mass="28339">MNEPIHTAHIDRLRVEVYADREALGAAAARAACQRIEAAVSRTGRCRGIFAAAPSQNELLAHLRAARALRWDAVEAFHMDEYIGLPAGAPQRFSHFLRTALFDHVPLKAVHLLDQAGLPIADEMARYADMLASAPIDVVCLGVGENGHIAFNDPPVADFNDSRLVKEVQLDLACRLQQVNDGAFATLAAVPERAMTLTVPALMRGESLICVVPGERKAAAIQSMLCGPIEENCPASILRRHDDCTLYLDAASAALWLESAGR</sequence>
<dbReference type="Pfam" id="PF01182">
    <property type="entry name" value="Glucosamine_iso"/>
    <property type="match status" value="1"/>
</dbReference>
<protein>
    <submittedName>
        <fullName evidence="2">Glucosamine-6-phosphate deaminase</fullName>
    </submittedName>
</protein>